<protein>
    <recommendedName>
        <fullName evidence="6">Pentatricopeptide repeat-containing protein</fullName>
    </recommendedName>
</protein>
<feature type="repeat" description="PPR" evidence="2">
    <location>
        <begin position="334"/>
        <end position="368"/>
    </location>
</feature>
<accession>A0A9P5SVZ7</accession>
<dbReference type="Proteomes" id="UP000696485">
    <property type="component" value="Unassembled WGS sequence"/>
</dbReference>
<dbReference type="EMBL" id="JAAAUY010000021">
    <property type="protein sequence ID" value="KAF9337617.1"/>
    <property type="molecule type" value="Genomic_DNA"/>
</dbReference>
<feature type="region of interest" description="Disordered" evidence="3">
    <location>
        <begin position="753"/>
        <end position="778"/>
    </location>
</feature>
<comment type="similarity">
    <text evidence="1">Belongs to the PPR family. P subfamily.</text>
</comment>
<gene>
    <name evidence="4" type="ORF">BG006_003790</name>
</gene>
<dbReference type="InterPro" id="IPR050872">
    <property type="entry name" value="PPR_P_subfamily"/>
</dbReference>
<name>A0A9P5SVZ7_9FUNG</name>
<feature type="compositionally biased region" description="Low complexity" evidence="3">
    <location>
        <begin position="16"/>
        <end position="50"/>
    </location>
</feature>
<feature type="region of interest" description="Disordered" evidence="3">
    <location>
        <begin position="1"/>
        <end position="50"/>
    </location>
</feature>
<evidence type="ECO:0000313" key="5">
    <source>
        <dbReference type="Proteomes" id="UP000696485"/>
    </source>
</evidence>
<dbReference type="PANTHER" id="PTHR46128">
    <property type="entry name" value="MITOCHONDRIAL GROUP I INTRON SPLICING FACTOR CCM1"/>
    <property type="match status" value="1"/>
</dbReference>
<organism evidence="4 5">
    <name type="scientific">Podila minutissima</name>
    <dbReference type="NCBI Taxonomy" id="64525"/>
    <lineage>
        <taxon>Eukaryota</taxon>
        <taxon>Fungi</taxon>
        <taxon>Fungi incertae sedis</taxon>
        <taxon>Mucoromycota</taxon>
        <taxon>Mortierellomycotina</taxon>
        <taxon>Mortierellomycetes</taxon>
        <taxon>Mortierellales</taxon>
        <taxon>Mortierellaceae</taxon>
        <taxon>Podila</taxon>
    </lineage>
</organism>
<evidence type="ECO:0000256" key="3">
    <source>
        <dbReference type="SAM" id="MobiDB-lite"/>
    </source>
</evidence>
<dbReference type="PROSITE" id="PS51375">
    <property type="entry name" value="PPR"/>
    <property type="match status" value="4"/>
</dbReference>
<feature type="compositionally biased region" description="Basic and acidic residues" evidence="3">
    <location>
        <begin position="753"/>
        <end position="763"/>
    </location>
</feature>
<dbReference type="AlphaFoldDB" id="A0A9P5SVZ7"/>
<evidence type="ECO:0000313" key="4">
    <source>
        <dbReference type="EMBL" id="KAF9337617.1"/>
    </source>
</evidence>
<dbReference type="Gene3D" id="1.25.40.10">
    <property type="entry name" value="Tetratricopeptide repeat domain"/>
    <property type="match status" value="3"/>
</dbReference>
<sequence>MTPGFSKTPCSGNKKSSVQSSITSSSASYSSSVSASTPSPTPMFSFPSTLPSAPPEIPSWQIPAVKSIGGRRPTQHGPLPLPIALKAFKTSPSHTGTTSTGSKSQLAFPPPPAVLGSQPLYHFAKRFPVQAEKELNAMPYKSALDYSSFLIGAMTTSYPSAPTLRAVVRQFRNFLKASSRITKQLSPGPKNPAHLELPRARIWTQTIRSLIWLKQYRRARVAVHAMQKLGIKPTGFAWRGICRGWIEQGELDRAEELAVKVFMDPSLSHDYRLDERPYYFTDMQSPNSSARRRHRSPMAPTSAPLFLVIEALTECGEMERARHWFDQIPESQLTDMLTSDMVSGYLKIGEKDKAQEVIRIMARCGVKPTAIVFNPIVEHAVNNMDMETAEDLVKDMIHLGIYLNLYTYKILVQGYLATGQKSKALGCIDRIFKSGIETDRALGRILLDGLWRLGEVRRGDQGPPPICSGDRVTEDYTLSLQPGWSAQCKEWIRNGKMEESEEALEQALQLTSSALDNEVVHVIQELLENQDMTRARHWYDRIMGHYRSTRSGQDSKALLELSNLVVAKYIRARQPDEAEAVLRTMAQHGVSPTVDTINAILDWSTLQADMSDAESLVSQLIQSGLTPNQTTFEILCRGYASHGSLESLAECFTSMEEAGYSHQEESPSIASLRSSLFGQEQMDSTTPSEQSSVLETLCERWVEHGHMNRAEAFVNQLRSNIHVQSSQIPYATIIQGWINQSQQHQVTPVAIEAADRAKSKKSDTQNSPPSVSVPTSASLEQEMRWRQDSLIKIRKARSWFDKVPEEDLSVELLNRMIGGYVALGLEDEFEALIQWMATKKIKPDVQTYNHILEYTVQKQPMSTAEELVNKMRTKAGIAPNVNTWNLLIRGYVVRGQLLPALRCLDRMMGRDRFSSIPGPKNKSKSKSREIIEDYDRDILSAVVQGNEAAEEIERGDAKKRGHEAWAGFVEPNESTELLILSGFGPESKPVQGFGDYARALELYRSRVARQNQQKESLLQGLSEELRNFSDGDEDDWIMDHMQTWEGLGGSGSELGMTDMDWKNELEWEELMEAEKERERELSGARRRHS</sequence>
<dbReference type="PANTHER" id="PTHR46128:SF211">
    <property type="entry name" value="PENTACOTRIPEPTIDE-REPEAT REGION OF PRORP DOMAIN-CONTAINING PROTEIN"/>
    <property type="match status" value="1"/>
</dbReference>
<proteinExistence type="inferred from homology"/>
<evidence type="ECO:0000256" key="2">
    <source>
        <dbReference type="PROSITE-ProRule" id="PRU00708"/>
    </source>
</evidence>
<evidence type="ECO:0000256" key="1">
    <source>
        <dbReference type="ARBA" id="ARBA00007626"/>
    </source>
</evidence>
<feature type="repeat" description="PPR" evidence="2">
    <location>
        <begin position="558"/>
        <end position="592"/>
    </location>
</feature>
<keyword evidence="5" id="KW-1185">Reference proteome</keyword>
<feature type="repeat" description="PPR" evidence="2">
    <location>
        <begin position="880"/>
        <end position="914"/>
    </location>
</feature>
<evidence type="ECO:0008006" key="6">
    <source>
        <dbReference type="Google" id="ProtNLM"/>
    </source>
</evidence>
<dbReference type="Pfam" id="PF13812">
    <property type="entry name" value="PPR_3"/>
    <property type="match status" value="2"/>
</dbReference>
<reference evidence="4" key="1">
    <citation type="journal article" date="2020" name="Fungal Divers.">
        <title>Resolving the Mortierellaceae phylogeny through synthesis of multi-gene phylogenetics and phylogenomics.</title>
        <authorList>
            <person name="Vandepol N."/>
            <person name="Liber J."/>
            <person name="Desiro A."/>
            <person name="Na H."/>
            <person name="Kennedy M."/>
            <person name="Barry K."/>
            <person name="Grigoriev I.V."/>
            <person name="Miller A.N."/>
            <person name="O'Donnell K."/>
            <person name="Stajich J.E."/>
            <person name="Bonito G."/>
        </authorList>
    </citation>
    <scope>NUCLEOTIDE SEQUENCE</scope>
    <source>
        <strain evidence="4">NVP1</strain>
    </source>
</reference>
<dbReference type="Pfam" id="PF01535">
    <property type="entry name" value="PPR"/>
    <property type="match status" value="2"/>
</dbReference>
<dbReference type="InterPro" id="IPR002885">
    <property type="entry name" value="PPR_rpt"/>
</dbReference>
<comment type="caution">
    <text evidence="4">The sequence shown here is derived from an EMBL/GenBank/DDBJ whole genome shotgun (WGS) entry which is preliminary data.</text>
</comment>
<feature type="repeat" description="PPR" evidence="2">
    <location>
        <begin position="404"/>
        <end position="438"/>
    </location>
</feature>
<dbReference type="InterPro" id="IPR011990">
    <property type="entry name" value="TPR-like_helical_dom_sf"/>
</dbReference>